<name>A0A327KK44_9BRAD</name>
<reference evidence="12 13" key="1">
    <citation type="submission" date="2017-07" db="EMBL/GenBank/DDBJ databases">
        <title>Draft Genome Sequences of Select Purple Nonsulfur Bacteria.</title>
        <authorList>
            <person name="Lasarre B."/>
            <person name="Mckinlay J.B."/>
        </authorList>
    </citation>
    <scope>NUCLEOTIDE SEQUENCE [LARGE SCALE GENOMIC DNA]</scope>
    <source>
        <strain evidence="12 13">DSM 11907</strain>
    </source>
</reference>
<dbReference type="SUPFAM" id="SSF51182">
    <property type="entry name" value="RmlC-like cupins"/>
    <property type="match status" value="1"/>
</dbReference>
<evidence type="ECO:0000256" key="3">
    <source>
        <dbReference type="ARBA" id="ARBA00022679"/>
    </source>
</evidence>
<dbReference type="InterPro" id="IPR006375">
    <property type="entry name" value="Man1P_GuaTrfase/Man6P_Isoase"/>
</dbReference>
<comment type="similarity">
    <text evidence="1 8">Belongs to the mannose-6-phosphate isomerase type 2 family.</text>
</comment>
<evidence type="ECO:0000259" key="10">
    <source>
        <dbReference type="Pfam" id="PF01050"/>
    </source>
</evidence>
<dbReference type="InterPro" id="IPR011051">
    <property type="entry name" value="RmlC_Cupin_sf"/>
</dbReference>
<evidence type="ECO:0000256" key="2">
    <source>
        <dbReference type="ARBA" id="ARBA00012387"/>
    </source>
</evidence>
<dbReference type="OrthoDB" id="9806359at2"/>
<dbReference type="FunFam" id="3.90.550.10:FF:000046">
    <property type="entry name" value="Mannose-1-phosphate guanylyltransferase (GDP)"/>
    <property type="match status" value="1"/>
</dbReference>
<evidence type="ECO:0000256" key="5">
    <source>
        <dbReference type="ARBA" id="ARBA00022741"/>
    </source>
</evidence>
<dbReference type="EC" id="2.7.7.13" evidence="2"/>
<dbReference type="AlphaFoldDB" id="A0A327KK44"/>
<evidence type="ECO:0000256" key="7">
    <source>
        <dbReference type="ARBA" id="ARBA00047343"/>
    </source>
</evidence>
<evidence type="ECO:0000259" key="11">
    <source>
        <dbReference type="Pfam" id="PF22640"/>
    </source>
</evidence>
<keyword evidence="4 12" id="KW-0548">Nucleotidyltransferase</keyword>
<feature type="domain" description="Nucleotidyl transferase" evidence="9">
    <location>
        <begin position="13"/>
        <end position="293"/>
    </location>
</feature>
<dbReference type="GO" id="GO:0005525">
    <property type="term" value="F:GTP binding"/>
    <property type="evidence" value="ECO:0007669"/>
    <property type="project" value="UniProtKB-KW"/>
</dbReference>
<feature type="domain" description="MannoseP isomerase/GMP-like beta-helix" evidence="11">
    <location>
        <begin position="302"/>
        <end position="355"/>
    </location>
</feature>
<dbReference type="InterPro" id="IPR001538">
    <property type="entry name" value="Man6P_isomerase-2_C"/>
</dbReference>
<dbReference type="PANTHER" id="PTHR46390:SF1">
    <property type="entry name" value="MANNOSE-1-PHOSPHATE GUANYLYLTRANSFERASE"/>
    <property type="match status" value="1"/>
</dbReference>
<dbReference type="Pfam" id="PF01050">
    <property type="entry name" value="MannoseP_isomer"/>
    <property type="match status" value="1"/>
</dbReference>
<dbReference type="InterPro" id="IPR051161">
    <property type="entry name" value="Mannose-6P_isomerase_type2"/>
</dbReference>
<dbReference type="GO" id="GO:0016853">
    <property type="term" value="F:isomerase activity"/>
    <property type="evidence" value="ECO:0007669"/>
    <property type="project" value="UniProtKB-KW"/>
</dbReference>
<dbReference type="GO" id="GO:0009298">
    <property type="term" value="P:GDP-mannose biosynthetic process"/>
    <property type="evidence" value="ECO:0007669"/>
    <property type="project" value="TreeGrafter"/>
</dbReference>
<dbReference type="FunFam" id="2.60.120.10:FF:000032">
    <property type="entry name" value="Mannose-1-phosphate guanylyltransferase/mannose-6-phosphate isomerase"/>
    <property type="match status" value="1"/>
</dbReference>
<protein>
    <recommendedName>
        <fullName evidence="2">mannose-1-phosphate guanylyltransferase</fullName>
        <ecNumber evidence="2">2.7.7.13</ecNumber>
    </recommendedName>
</protein>
<evidence type="ECO:0000256" key="8">
    <source>
        <dbReference type="RuleBase" id="RU004190"/>
    </source>
</evidence>
<dbReference type="CDD" id="cd02509">
    <property type="entry name" value="GDP-M1P_Guanylyltransferase"/>
    <property type="match status" value="1"/>
</dbReference>
<evidence type="ECO:0000313" key="13">
    <source>
        <dbReference type="Proteomes" id="UP000248863"/>
    </source>
</evidence>
<keyword evidence="6" id="KW-0342">GTP-binding</keyword>
<sequence length="478" mass="52243">MSPRNESKQAITPVLLCGGTGTRLWPLSRDSYPKQFIAMQGELSLFQQTALRVSDRASYRRPIVVVNEDHRFIAVDQLQAIDIAPATLIVEPVGRNTAPAAAVAALHASEQDGDAKLLLMPADHVIEDEAAFTAAVTSGLEATGSGRIVLFGIEPSSPATGYGYIRQEQPGGSAVSRVAEFVEKPDPVTAERYLAAGDYLWNSGIVLVAARQLLSELERHAPDVVTAARASLVDGERDLDFLRLGAEAFGRAPSISIDHSVLEKSDHASVIRVRCGWADLGAWSAVWEIGDQDAAGNVLAGQAVCDDSHNCYLRGEGILVAAVGVEDMIVVATEDVVLVTRKDSDQNIKQLVERLKQEKHAAAFTSRRVHRPWGYYESIQQGHRYQVKRITVKPGGKLSLQKHFHRAEHWVVVNGTALVTRDAETVLIRENESIYLPLGCVHRLENPGKLDLNLIEVQSGGYLAEDDIVRIEDVYDRV</sequence>
<dbReference type="Pfam" id="PF00483">
    <property type="entry name" value="NTP_transferase"/>
    <property type="match status" value="1"/>
</dbReference>
<dbReference type="CDD" id="cd02213">
    <property type="entry name" value="cupin_PMI_typeII_C"/>
    <property type="match status" value="1"/>
</dbReference>
<dbReference type="InterPro" id="IPR029044">
    <property type="entry name" value="Nucleotide-diphossugar_trans"/>
</dbReference>
<keyword evidence="3 12" id="KW-0808">Transferase</keyword>
<dbReference type="InterPro" id="IPR049577">
    <property type="entry name" value="GMPP_N"/>
</dbReference>
<evidence type="ECO:0000259" key="9">
    <source>
        <dbReference type="Pfam" id="PF00483"/>
    </source>
</evidence>
<gene>
    <name evidence="12" type="ORF">CH338_11330</name>
</gene>
<dbReference type="PANTHER" id="PTHR46390">
    <property type="entry name" value="MANNOSE-1-PHOSPHATE GUANYLYLTRANSFERASE"/>
    <property type="match status" value="1"/>
</dbReference>
<keyword evidence="5" id="KW-0547">Nucleotide-binding</keyword>
<evidence type="ECO:0000313" key="12">
    <source>
        <dbReference type="EMBL" id="RAI38857.1"/>
    </source>
</evidence>
<evidence type="ECO:0000256" key="4">
    <source>
        <dbReference type="ARBA" id="ARBA00022695"/>
    </source>
</evidence>
<dbReference type="SUPFAM" id="SSF53448">
    <property type="entry name" value="Nucleotide-diphospho-sugar transferases"/>
    <property type="match status" value="1"/>
</dbReference>
<proteinExistence type="inferred from homology"/>
<dbReference type="InterPro" id="IPR054566">
    <property type="entry name" value="ManC/GMP-like_b-helix"/>
</dbReference>
<accession>A0A327KK44</accession>
<dbReference type="Proteomes" id="UP000248863">
    <property type="component" value="Unassembled WGS sequence"/>
</dbReference>
<dbReference type="InterPro" id="IPR005835">
    <property type="entry name" value="NTP_transferase_dom"/>
</dbReference>
<comment type="catalytic activity">
    <reaction evidence="7">
        <text>alpha-D-mannose 1-phosphate + GTP + H(+) = GDP-alpha-D-mannose + diphosphate</text>
        <dbReference type="Rhea" id="RHEA:15229"/>
        <dbReference type="ChEBI" id="CHEBI:15378"/>
        <dbReference type="ChEBI" id="CHEBI:33019"/>
        <dbReference type="ChEBI" id="CHEBI:37565"/>
        <dbReference type="ChEBI" id="CHEBI:57527"/>
        <dbReference type="ChEBI" id="CHEBI:58409"/>
        <dbReference type="EC" id="2.7.7.13"/>
    </reaction>
</comment>
<dbReference type="GO" id="GO:0000271">
    <property type="term" value="P:polysaccharide biosynthetic process"/>
    <property type="evidence" value="ECO:0007669"/>
    <property type="project" value="InterPro"/>
</dbReference>
<dbReference type="Pfam" id="PF22640">
    <property type="entry name" value="ManC_GMP_beta-helix"/>
    <property type="match status" value="1"/>
</dbReference>
<dbReference type="NCBIfam" id="TIGR01479">
    <property type="entry name" value="GMP_PMI"/>
    <property type="match status" value="1"/>
</dbReference>
<dbReference type="GO" id="GO:0004475">
    <property type="term" value="F:mannose-1-phosphate guanylyltransferase (GTP) activity"/>
    <property type="evidence" value="ECO:0007669"/>
    <property type="project" value="UniProtKB-EC"/>
</dbReference>
<dbReference type="RefSeq" id="WP_111357290.1">
    <property type="nucleotide sequence ID" value="NZ_NHSK01000087.1"/>
</dbReference>
<dbReference type="EMBL" id="NPEU01000104">
    <property type="protein sequence ID" value="RAI38857.1"/>
    <property type="molecule type" value="Genomic_DNA"/>
</dbReference>
<keyword evidence="13" id="KW-1185">Reference proteome</keyword>
<dbReference type="Gene3D" id="2.60.120.10">
    <property type="entry name" value="Jelly Rolls"/>
    <property type="match status" value="1"/>
</dbReference>
<dbReference type="InterPro" id="IPR014710">
    <property type="entry name" value="RmlC-like_jellyroll"/>
</dbReference>
<dbReference type="Gene3D" id="3.90.550.10">
    <property type="entry name" value="Spore Coat Polysaccharide Biosynthesis Protein SpsA, Chain A"/>
    <property type="match status" value="1"/>
</dbReference>
<comment type="caution">
    <text evidence="12">The sequence shown here is derived from an EMBL/GenBank/DDBJ whole genome shotgun (WGS) entry which is preliminary data.</text>
</comment>
<feature type="domain" description="Mannose-6-phosphate isomerase type II C-terminal" evidence="10">
    <location>
        <begin position="365"/>
        <end position="473"/>
    </location>
</feature>
<evidence type="ECO:0000256" key="1">
    <source>
        <dbReference type="ARBA" id="ARBA00006115"/>
    </source>
</evidence>
<organism evidence="12 13">
    <name type="scientific">Rhodoplanes elegans</name>
    <dbReference type="NCBI Taxonomy" id="29408"/>
    <lineage>
        <taxon>Bacteria</taxon>
        <taxon>Pseudomonadati</taxon>
        <taxon>Pseudomonadota</taxon>
        <taxon>Alphaproteobacteria</taxon>
        <taxon>Hyphomicrobiales</taxon>
        <taxon>Nitrobacteraceae</taxon>
        <taxon>Rhodoplanes</taxon>
    </lineage>
</organism>
<keyword evidence="12" id="KW-0413">Isomerase</keyword>
<evidence type="ECO:0000256" key="6">
    <source>
        <dbReference type="ARBA" id="ARBA00023134"/>
    </source>
</evidence>